<comment type="caution">
    <text evidence="1">The sequence shown here is derived from an EMBL/GenBank/DDBJ whole genome shotgun (WGS) entry which is preliminary data.</text>
</comment>
<accession>A0A448XSM3</accession>
<dbReference type="Proteomes" id="UP000784294">
    <property type="component" value="Unassembled WGS sequence"/>
</dbReference>
<keyword evidence="2" id="KW-1185">Reference proteome</keyword>
<reference evidence="1" key="1">
    <citation type="submission" date="2018-11" db="EMBL/GenBank/DDBJ databases">
        <authorList>
            <consortium name="Pathogen Informatics"/>
        </authorList>
    </citation>
    <scope>NUCLEOTIDE SEQUENCE</scope>
</reference>
<organism evidence="1 2">
    <name type="scientific">Protopolystoma xenopodis</name>
    <dbReference type="NCBI Taxonomy" id="117903"/>
    <lineage>
        <taxon>Eukaryota</taxon>
        <taxon>Metazoa</taxon>
        <taxon>Spiralia</taxon>
        <taxon>Lophotrochozoa</taxon>
        <taxon>Platyhelminthes</taxon>
        <taxon>Monogenea</taxon>
        <taxon>Polyopisthocotylea</taxon>
        <taxon>Polystomatidea</taxon>
        <taxon>Polystomatidae</taxon>
        <taxon>Protopolystoma</taxon>
    </lineage>
</organism>
<name>A0A448XSM3_9PLAT</name>
<proteinExistence type="predicted"/>
<evidence type="ECO:0000313" key="2">
    <source>
        <dbReference type="Proteomes" id="UP000784294"/>
    </source>
</evidence>
<dbReference type="AlphaFoldDB" id="A0A448XSM3"/>
<protein>
    <submittedName>
        <fullName evidence="1">Uncharacterized protein</fullName>
    </submittedName>
</protein>
<gene>
    <name evidence="1" type="ORF">PXEA_LOCUS37459</name>
</gene>
<evidence type="ECO:0000313" key="1">
    <source>
        <dbReference type="EMBL" id="VEL44019.1"/>
    </source>
</evidence>
<dbReference type="EMBL" id="CAAALY010288174">
    <property type="protein sequence ID" value="VEL44019.1"/>
    <property type="molecule type" value="Genomic_DNA"/>
</dbReference>
<sequence>MADTSKISVELRACLAAGVRAGGLEASLSAARLHDGFPLSLKASKAQADFLLWVTDTVDTFGLGKVQYDDVEAAEFFN</sequence>